<organism evidence="7 8">
    <name type="scientific">Aspergillus tanneri</name>
    <dbReference type="NCBI Taxonomy" id="1220188"/>
    <lineage>
        <taxon>Eukaryota</taxon>
        <taxon>Fungi</taxon>
        <taxon>Dikarya</taxon>
        <taxon>Ascomycota</taxon>
        <taxon>Pezizomycotina</taxon>
        <taxon>Eurotiomycetes</taxon>
        <taxon>Eurotiomycetidae</taxon>
        <taxon>Eurotiales</taxon>
        <taxon>Aspergillaceae</taxon>
        <taxon>Aspergillus</taxon>
        <taxon>Aspergillus subgen. Circumdati</taxon>
    </lineage>
</organism>
<dbReference type="EMBL" id="QUQM01000002">
    <property type="protein sequence ID" value="KAA8651239.1"/>
    <property type="molecule type" value="Genomic_DNA"/>
</dbReference>
<dbReference type="SUPFAM" id="SSF55811">
    <property type="entry name" value="Nudix"/>
    <property type="match status" value="1"/>
</dbReference>
<evidence type="ECO:0000256" key="2">
    <source>
        <dbReference type="ARBA" id="ARBA00022723"/>
    </source>
</evidence>
<dbReference type="InterPro" id="IPR000086">
    <property type="entry name" value="NUDIX_hydrolase_dom"/>
</dbReference>
<evidence type="ECO:0000313" key="8">
    <source>
        <dbReference type="Proteomes" id="UP000308092"/>
    </source>
</evidence>
<dbReference type="InterPro" id="IPR050241">
    <property type="entry name" value="NAD-cap_RNA_hydrolase_NudC"/>
</dbReference>
<name>A0A4S3J9K6_9EURO</name>
<sequence length="218" mass="24137">MTSPQPPPFTYSPHLHEYSLPLSTFSALKPQYTDFVVGGLVFSPTYKTSTALTPDPSSNSYSNSARVLLLQRSMSDSYGGYWEGPGGLCERTDASILEGAAREVREETGLHVSHFVELVSVDQWVRSKPDRVYHVAKFTFLLDVWEASGSCSDDGGEGGGMEDSRWEDKVKVEPTEHEAFEWATEEEVREGVGKGTGRYKFVGDQGRNLLAAFQLLAR</sequence>
<keyword evidence="4" id="KW-0460">Magnesium</keyword>
<evidence type="ECO:0000256" key="1">
    <source>
        <dbReference type="ARBA" id="ARBA00001946"/>
    </source>
</evidence>
<dbReference type="Proteomes" id="UP000324241">
    <property type="component" value="Unassembled WGS sequence"/>
</dbReference>
<reference evidence="6 9" key="2">
    <citation type="submission" date="2019-08" db="EMBL/GenBank/DDBJ databases">
        <title>The genome sequence of a newly discovered highly antifungal drug resistant Aspergillus species, Aspergillus tanneri NIH 1004.</title>
        <authorList>
            <person name="Mounaud S."/>
            <person name="Singh I."/>
            <person name="Joardar V."/>
            <person name="Pakala S."/>
            <person name="Pakala S."/>
            <person name="Venepally P."/>
            <person name="Chung J.K."/>
            <person name="Losada L."/>
            <person name="Nierman W.C."/>
        </authorList>
    </citation>
    <scope>NUCLEOTIDE SEQUENCE [LARGE SCALE GENOMIC DNA]</scope>
    <source>
        <strain evidence="6 9">NIH1004</strain>
    </source>
</reference>
<dbReference type="Gene3D" id="3.90.79.10">
    <property type="entry name" value="Nucleoside Triphosphate Pyrophosphohydrolase"/>
    <property type="match status" value="1"/>
</dbReference>
<dbReference type="Pfam" id="PF00293">
    <property type="entry name" value="NUDIX"/>
    <property type="match status" value="1"/>
</dbReference>
<dbReference type="VEuPathDB" id="FungiDB:EYZ11_009588"/>
<protein>
    <recommendedName>
        <fullName evidence="5">Nudix hydrolase domain-containing protein</fullName>
    </recommendedName>
</protein>
<dbReference type="AlphaFoldDB" id="A0A4S3J9K6"/>
<dbReference type="Proteomes" id="UP000308092">
    <property type="component" value="Unassembled WGS sequence"/>
</dbReference>
<dbReference type="GO" id="GO:0046872">
    <property type="term" value="F:metal ion binding"/>
    <property type="evidence" value="ECO:0007669"/>
    <property type="project" value="UniProtKB-KW"/>
</dbReference>
<dbReference type="GO" id="GO:0006742">
    <property type="term" value="P:NADP+ catabolic process"/>
    <property type="evidence" value="ECO:0007669"/>
    <property type="project" value="TreeGrafter"/>
</dbReference>
<dbReference type="GO" id="GO:0035529">
    <property type="term" value="F:NADH pyrophosphatase activity"/>
    <property type="evidence" value="ECO:0007669"/>
    <property type="project" value="TreeGrafter"/>
</dbReference>
<dbReference type="CDD" id="cd02883">
    <property type="entry name" value="NUDIX_Hydrolase"/>
    <property type="match status" value="1"/>
</dbReference>
<proteinExistence type="predicted"/>
<dbReference type="PROSITE" id="PS51462">
    <property type="entry name" value="NUDIX"/>
    <property type="match status" value="1"/>
</dbReference>
<evidence type="ECO:0000259" key="5">
    <source>
        <dbReference type="PROSITE" id="PS51462"/>
    </source>
</evidence>
<evidence type="ECO:0000313" key="9">
    <source>
        <dbReference type="Proteomes" id="UP000324241"/>
    </source>
</evidence>
<keyword evidence="8" id="KW-1185">Reference proteome</keyword>
<dbReference type="GO" id="GO:0005829">
    <property type="term" value="C:cytosol"/>
    <property type="evidence" value="ECO:0007669"/>
    <property type="project" value="TreeGrafter"/>
</dbReference>
<keyword evidence="3" id="KW-0378">Hydrolase</keyword>
<dbReference type="EMBL" id="SOSA01000463">
    <property type="protein sequence ID" value="THC90938.1"/>
    <property type="molecule type" value="Genomic_DNA"/>
</dbReference>
<dbReference type="RefSeq" id="XP_033430600.1">
    <property type="nucleotide sequence ID" value="XM_033564843.1"/>
</dbReference>
<feature type="domain" description="Nudix hydrolase" evidence="5">
    <location>
        <begin position="32"/>
        <end position="205"/>
    </location>
</feature>
<evidence type="ECO:0000256" key="3">
    <source>
        <dbReference type="ARBA" id="ARBA00022801"/>
    </source>
</evidence>
<evidence type="ECO:0000313" key="6">
    <source>
        <dbReference type="EMBL" id="KAA8651239.1"/>
    </source>
</evidence>
<evidence type="ECO:0000313" key="7">
    <source>
        <dbReference type="EMBL" id="THC90938.1"/>
    </source>
</evidence>
<gene>
    <name evidence="6" type="ORF">ATNIH1004_000117</name>
    <name evidence="7" type="ORF">EYZ11_009588</name>
</gene>
<comment type="caution">
    <text evidence="7">The sequence shown here is derived from an EMBL/GenBank/DDBJ whole genome shotgun (WGS) entry which is preliminary data.</text>
</comment>
<reference evidence="7 8" key="1">
    <citation type="submission" date="2019-03" db="EMBL/GenBank/DDBJ databases">
        <title>The genome sequence of a newly discovered highly antifungal drug resistant Aspergillus species, Aspergillus tanneri NIH 1004.</title>
        <authorList>
            <person name="Mounaud S."/>
            <person name="Singh I."/>
            <person name="Joardar V."/>
            <person name="Pakala S."/>
            <person name="Pakala S."/>
            <person name="Venepally P."/>
            <person name="Hoover J."/>
            <person name="Nierman W."/>
            <person name="Chung J."/>
            <person name="Losada L."/>
        </authorList>
    </citation>
    <scope>NUCLEOTIDE SEQUENCE [LARGE SCALE GENOMIC DNA]</scope>
    <source>
        <strain evidence="7 8">NIH1004</strain>
    </source>
</reference>
<dbReference type="OrthoDB" id="276276at2759"/>
<dbReference type="GO" id="GO:0019677">
    <property type="term" value="P:NAD+ catabolic process"/>
    <property type="evidence" value="ECO:0007669"/>
    <property type="project" value="TreeGrafter"/>
</dbReference>
<dbReference type="PANTHER" id="PTHR42904:SF1">
    <property type="entry name" value="NUCLEOSIDE DIPHOSPHATE-LINKED MOIETY X MOTIF 17"/>
    <property type="match status" value="1"/>
</dbReference>
<dbReference type="GeneID" id="54322819"/>
<dbReference type="PANTHER" id="PTHR42904">
    <property type="entry name" value="NUDIX HYDROLASE, NUDC SUBFAMILY"/>
    <property type="match status" value="1"/>
</dbReference>
<accession>A0A4S3J9K6</accession>
<dbReference type="InterPro" id="IPR015797">
    <property type="entry name" value="NUDIX_hydrolase-like_dom_sf"/>
</dbReference>
<keyword evidence="2" id="KW-0479">Metal-binding</keyword>
<dbReference type="GO" id="GO:0005777">
    <property type="term" value="C:peroxisome"/>
    <property type="evidence" value="ECO:0007669"/>
    <property type="project" value="TreeGrafter"/>
</dbReference>
<comment type="cofactor">
    <cofactor evidence="1">
        <name>Mg(2+)</name>
        <dbReference type="ChEBI" id="CHEBI:18420"/>
    </cofactor>
</comment>
<evidence type="ECO:0000256" key="4">
    <source>
        <dbReference type="ARBA" id="ARBA00022842"/>
    </source>
</evidence>